<evidence type="ECO:0000256" key="2">
    <source>
        <dbReference type="ARBA" id="ARBA00022737"/>
    </source>
</evidence>
<gene>
    <name evidence="4" type="ORF">BEK98_36640</name>
</gene>
<dbReference type="Proteomes" id="UP000215483">
    <property type="component" value="Unassembled WGS sequence"/>
</dbReference>
<dbReference type="InterPro" id="IPR002048">
    <property type="entry name" value="EF_hand_dom"/>
</dbReference>
<dbReference type="RefSeq" id="WP_094221230.1">
    <property type="nucleotide sequence ID" value="NZ_MCGQ01000041.1"/>
</dbReference>
<name>A0A233S2L6_STRDA</name>
<keyword evidence="1" id="KW-0479">Metal-binding</keyword>
<protein>
    <recommendedName>
        <fullName evidence="3">EF-hand domain-containing protein</fullName>
    </recommendedName>
</protein>
<dbReference type="PROSITE" id="PS00018">
    <property type="entry name" value="EF_HAND_1"/>
    <property type="match status" value="2"/>
</dbReference>
<evidence type="ECO:0000313" key="4">
    <source>
        <dbReference type="EMBL" id="OXY89907.1"/>
    </source>
</evidence>
<dbReference type="Pfam" id="PF13499">
    <property type="entry name" value="EF-hand_7"/>
    <property type="match status" value="2"/>
</dbReference>
<dbReference type="SUPFAM" id="SSF47473">
    <property type="entry name" value="EF-hand"/>
    <property type="match status" value="1"/>
</dbReference>
<keyword evidence="5" id="KW-1185">Reference proteome</keyword>
<comment type="caution">
    <text evidence="4">The sequence shown here is derived from an EMBL/GenBank/DDBJ whole genome shotgun (WGS) entry which is preliminary data.</text>
</comment>
<dbReference type="InterPro" id="IPR011992">
    <property type="entry name" value="EF-hand-dom_pair"/>
</dbReference>
<accession>A0A233S2L6</accession>
<proteinExistence type="predicted"/>
<dbReference type="PANTHER" id="PTHR10827">
    <property type="entry name" value="RETICULOCALBIN"/>
    <property type="match status" value="1"/>
</dbReference>
<dbReference type="SMART" id="SM00054">
    <property type="entry name" value="EFh"/>
    <property type="match status" value="3"/>
</dbReference>
<evidence type="ECO:0000256" key="1">
    <source>
        <dbReference type="ARBA" id="ARBA00022723"/>
    </source>
</evidence>
<dbReference type="OrthoDB" id="465673at2"/>
<sequence>MLGNVQQTNLDRVFDTLDVTRDGAISKADFQIMAQRMRALRPAMDAKLATEIDETFDAWWEAIRRAADADGNGEITREEFVAAIAQGLENDPEYVDKMVKVSVVTFNAADEEGDGRLTPLQVERIYRAYGVNEQLSSETFSRIDLNGDGFVSVDEFVRAARDVYSSNDPEAPGVVMFGPLN</sequence>
<dbReference type="Gene3D" id="1.10.238.10">
    <property type="entry name" value="EF-hand"/>
    <property type="match status" value="1"/>
</dbReference>
<dbReference type="CDD" id="cd00051">
    <property type="entry name" value="EFh"/>
    <property type="match status" value="1"/>
</dbReference>
<reference evidence="4 5" key="1">
    <citation type="submission" date="2016-07" db="EMBL/GenBank/DDBJ databases">
        <title>Draft genome of Streptomyces diastatochromogenes.</title>
        <authorList>
            <person name="Podduturi R."/>
            <person name="Lukassen M.B."/>
            <person name="Clausen N."/>
            <person name="Nielsen J.L."/>
            <person name="Jorgensen N.O."/>
        </authorList>
    </citation>
    <scope>NUCLEOTIDE SEQUENCE [LARGE SCALE GENOMIC DNA]</scope>
    <source>
        <strain evidence="4 5">DSM 40608</strain>
    </source>
</reference>
<dbReference type="InterPro" id="IPR018247">
    <property type="entry name" value="EF_Hand_1_Ca_BS"/>
</dbReference>
<keyword evidence="2" id="KW-0677">Repeat</keyword>
<dbReference type="AlphaFoldDB" id="A0A233S2L6"/>
<feature type="domain" description="EF-hand" evidence="3">
    <location>
        <begin position="131"/>
        <end position="166"/>
    </location>
</feature>
<dbReference type="PANTHER" id="PTHR10827:SF98">
    <property type="entry name" value="45 KDA CALCIUM-BINDING PROTEIN"/>
    <property type="match status" value="1"/>
</dbReference>
<feature type="domain" description="EF-hand" evidence="3">
    <location>
        <begin position="5"/>
        <end position="40"/>
    </location>
</feature>
<feature type="domain" description="EF-hand" evidence="3">
    <location>
        <begin position="55"/>
        <end position="90"/>
    </location>
</feature>
<organism evidence="4 5">
    <name type="scientific">Streptomyces diastatochromogenes</name>
    <dbReference type="NCBI Taxonomy" id="42236"/>
    <lineage>
        <taxon>Bacteria</taxon>
        <taxon>Bacillati</taxon>
        <taxon>Actinomycetota</taxon>
        <taxon>Actinomycetes</taxon>
        <taxon>Kitasatosporales</taxon>
        <taxon>Streptomycetaceae</taxon>
        <taxon>Streptomyces</taxon>
    </lineage>
</organism>
<evidence type="ECO:0000259" key="3">
    <source>
        <dbReference type="PROSITE" id="PS50222"/>
    </source>
</evidence>
<dbReference type="EMBL" id="MCGQ01000041">
    <property type="protein sequence ID" value="OXY89907.1"/>
    <property type="molecule type" value="Genomic_DNA"/>
</dbReference>
<evidence type="ECO:0000313" key="5">
    <source>
        <dbReference type="Proteomes" id="UP000215483"/>
    </source>
</evidence>
<dbReference type="GO" id="GO:0005509">
    <property type="term" value="F:calcium ion binding"/>
    <property type="evidence" value="ECO:0007669"/>
    <property type="project" value="InterPro"/>
</dbReference>
<dbReference type="PROSITE" id="PS50222">
    <property type="entry name" value="EF_HAND_2"/>
    <property type="match status" value="3"/>
</dbReference>